<dbReference type="PANTHER" id="PTHR31066">
    <property type="entry name" value="OS05G0427100 PROTEIN-RELATED"/>
    <property type="match status" value="1"/>
</dbReference>
<dbReference type="Gene3D" id="3.10.20.90">
    <property type="entry name" value="Phosphatidylinositol 3-kinase Catalytic Subunit, Chain A, domain 1"/>
    <property type="match status" value="1"/>
</dbReference>
<gene>
    <name evidence="3" type="ORF">KSP39_PZI006516</name>
</gene>
<evidence type="ECO:0000256" key="1">
    <source>
        <dbReference type="SAM" id="MobiDB-lite"/>
    </source>
</evidence>
<dbReference type="EMBL" id="JBBWWQ010000005">
    <property type="protein sequence ID" value="KAK8947382.1"/>
    <property type="molecule type" value="Genomic_DNA"/>
</dbReference>
<feature type="region of interest" description="Disordered" evidence="1">
    <location>
        <begin position="381"/>
        <end position="400"/>
    </location>
</feature>
<sequence>MESNLPESGDSSPHCREIDGENNVSSEETPQQAAGRVKLMCSYGGRIQPRQHDNQLAYFGGETKILAVDRSVRFPAIVAKLVALHGAASADLMRVKYQLPGEDLDSLISITNDEDLEHMMIEYDRLLLSSGKPSARLRLFLFTANRSICSDAAGTAPDKKNDERMWFLGTQQSPPTPPSTLVPDLLSDNVPSPAIFQAKDLTPENLAVEPSAVDNTLSSKPDQEEETPQIAGETVVSPSAEIQRRILTLQIPESQYIPPENMQPHGTDESLARVYNREYYPSGVHDHAPPAPAPAATLFPIPMPTSQIPAGYWADQRGFFGARFTSVAGGGQLPMYLIPASLGLHPSTGRPAYYPSGHHPLPAFPRISPDDYRNFQAMYASAPPPQYPEGSPPPAPRAPDMDAATAAAYAAAQAAYDSTVRPVFYPAGVTTYQTVAGAAPNSEPVTTKPPSQIS</sequence>
<evidence type="ECO:0000259" key="2">
    <source>
        <dbReference type="SMART" id="SM00666"/>
    </source>
</evidence>
<proteinExistence type="predicted"/>
<feature type="compositionally biased region" description="Polar residues" evidence="1">
    <location>
        <begin position="1"/>
        <end position="11"/>
    </location>
</feature>
<dbReference type="PANTHER" id="PTHR31066:SF85">
    <property type="entry name" value="OS02G0809100 PROTEIN"/>
    <property type="match status" value="1"/>
</dbReference>
<feature type="region of interest" description="Disordered" evidence="1">
    <location>
        <begin position="435"/>
        <end position="454"/>
    </location>
</feature>
<feature type="compositionally biased region" description="Polar residues" evidence="1">
    <location>
        <begin position="443"/>
        <end position="454"/>
    </location>
</feature>
<comment type="caution">
    <text evidence="3">The sequence shown here is derived from an EMBL/GenBank/DDBJ whole genome shotgun (WGS) entry which is preliminary data.</text>
</comment>
<feature type="region of interest" description="Disordered" evidence="1">
    <location>
        <begin position="212"/>
        <end position="232"/>
    </location>
</feature>
<accession>A0AAP0BS02</accession>
<dbReference type="Pfam" id="PF00564">
    <property type="entry name" value="PB1"/>
    <property type="match status" value="1"/>
</dbReference>
<dbReference type="AlphaFoldDB" id="A0AAP0BS02"/>
<organism evidence="3 4">
    <name type="scientific">Platanthera zijinensis</name>
    <dbReference type="NCBI Taxonomy" id="2320716"/>
    <lineage>
        <taxon>Eukaryota</taxon>
        <taxon>Viridiplantae</taxon>
        <taxon>Streptophyta</taxon>
        <taxon>Embryophyta</taxon>
        <taxon>Tracheophyta</taxon>
        <taxon>Spermatophyta</taxon>
        <taxon>Magnoliopsida</taxon>
        <taxon>Liliopsida</taxon>
        <taxon>Asparagales</taxon>
        <taxon>Orchidaceae</taxon>
        <taxon>Orchidoideae</taxon>
        <taxon>Orchideae</taxon>
        <taxon>Orchidinae</taxon>
        <taxon>Platanthera</taxon>
    </lineage>
</organism>
<evidence type="ECO:0000313" key="3">
    <source>
        <dbReference type="EMBL" id="KAK8947382.1"/>
    </source>
</evidence>
<dbReference type="Proteomes" id="UP001418222">
    <property type="component" value="Unassembled WGS sequence"/>
</dbReference>
<keyword evidence="4" id="KW-1185">Reference proteome</keyword>
<feature type="compositionally biased region" description="Pro residues" evidence="1">
    <location>
        <begin position="382"/>
        <end position="397"/>
    </location>
</feature>
<feature type="compositionally biased region" description="Polar residues" evidence="1">
    <location>
        <begin position="22"/>
        <end position="31"/>
    </location>
</feature>
<dbReference type="CDD" id="cd06410">
    <property type="entry name" value="PB1_UP2"/>
    <property type="match status" value="1"/>
</dbReference>
<protein>
    <recommendedName>
        <fullName evidence="2">PB1 domain-containing protein</fullName>
    </recommendedName>
</protein>
<dbReference type="SMART" id="SM00666">
    <property type="entry name" value="PB1"/>
    <property type="match status" value="1"/>
</dbReference>
<evidence type="ECO:0000313" key="4">
    <source>
        <dbReference type="Proteomes" id="UP001418222"/>
    </source>
</evidence>
<dbReference type="SUPFAM" id="SSF54277">
    <property type="entry name" value="CAD &amp; PB1 domains"/>
    <property type="match status" value="1"/>
</dbReference>
<name>A0AAP0BS02_9ASPA</name>
<dbReference type="InterPro" id="IPR053198">
    <property type="entry name" value="Gynoecium_Dev_Regulator"/>
</dbReference>
<feature type="domain" description="PB1" evidence="2">
    <location>
        <begin position="51"/>
        <end position="144"/>
    </location>
</feature>
<reference evidence="3 4" key="1">
    <citation type="journal article" date="2022" name="Nat. Plants">
        <title>Genomes of leafy and leafless Platanthera orchids illuminate the evolution of mycoheterotrophy.</title>
        <authorList>
            <person name="Li M.H."/>
            <person name="Liu K.W."/>
            <person name="Li Z."/>
            <person name="Lu H.C."/>
            <person name="Ye Q.L."/>
            <person name="Zhang D."/>
            <person name="Wang J.Y."/>
            <person name="Li Y.F."/>
            <person name="Zhong Z.M."/>
            <person name="Liu X."/>
            <person name="Yu X."/>
            <person name="Liu D.K."/>
            <person name="Tu X.D."/>
            <person name="Liu B."/>
            <person name="Hao Y."/>
            <person name="Liao X.Y."/>
            <person name="Jiang Y.T."/>
            <person name="Sun W.H."/>
            <person name="Chen J."/>
            <person name="Chen Y.Q."/>
            <person name="Ai Y."/>
            <person name="Zhai J.W."/>
            <person name="Wu S.S."/>
            <person name="Zhou Z."/>
            <person name="Hsiao Y.Y."/>
            <person name="Wu W.L."/>
            <person name="Chen Y.Y."/>
            <person name="Lin Y.F."/>
            <person name="Hsu J.L."/>
            <person name="Li C.Y."/>
            <person name="Wang Z.W."/>
            <person name="Zhao X."/>
            <person name="Zhong W.Y."/>
            <person name="Ma X.K."/>
            <person name="Ma L."/>
            <person name="Huang J."/>
            <person name="Chen G.Z."/>
            <person name="Huang M.Z."/>
            <person name="Huang L."/>
            <person name="Peng D.H."/>
            <person name="Luo Y.B."/>
            <person name="Zou S.Q."/>
            <person name="Chen S.P."/>
            <person name="Lan S."/>
            <person name="Tsai W.C."/>
            <person name="Van de Peer Y."/>
            <person name="Liu Z.J."/>
        </authorList>
    </citation>
    <scope>NUCLEOTIDE SEQUENCE [LARGE SCALE GENOMIC DNA]</scope>
    <source>
        <strain evidence="3">Lor287</strain>
    </source>
</reference>
<dbReference type="InterPro" id="IPR000270">
    <property type="entry name" value="PB1_dom"/>
</dbReference>
<feature type="region of interest" description="Disordered" evidence="1">
    <location>
        <begin position="1"/>
        <end position="31"/>
    </location>
</feature>